<reference evidence="12 13" key="1">
    <citation type="journal article" date="2016" name="Nat. Commun.">
        <title>Thousands of microbial genomes shed light on interconnected biogeochemical processes in an aquifer system.</title>
        <authorList>
            <person name="Anantharaman K."/>
            <person name="Brown C.T."/>
            <person name="Hug L.A."/>
            <person name="Sharon I."/>
            <person name="Castelle C.J."/>
            <person name="Probst A.J."/>
            <person name="Thomas B.C."/>
            <person name="Singh A."/>
            <person name="Wilkins M.J."/>
            <person name="Karaoz U."/>
            <person name="Brodie E.L."/>
            <person name="Williams K.H."/>
            <person name="Hubbard S.S."/>
            <person name="Banfield J.F."/>
        </authorList>
    </citation>
    <scope>NUCLEOTIDE SEQUENCE [LARGE SCALE GENOMIC DNA]</scope>
</reference>
<dbReference type="GO" id="GO:0005829">
    <property type="term" value="C:cytosol"/>
    <property type="evidence" value="ECO:0007669"/>
    <property type="project" value="TreeGrafter"/>
</dbReference>
<keyword evidence="6 11" id="KW-0547">Nucleotide-binding</keyword>
<dbReference type="Proteomes" id="UP000177950">
    <property type="component" value="Unassembled WGS sequence"/>
</dbReference>
<dbReference type="EC" id="2.7.1.71" evidence="3 11"/>
<comment type="function">
    <text evidence="11">Catalyzes the specific phosphorylation of the 3-hydroxyl group of shikimic acid using ATP as a cosubstrate.</text>
</comment>
<dbReference type="InterPro" id="IPR027417">
    <property type="entry name" value="P-loop_NTPase"/>
</dbReference>
<comment type="pathway">
    <text evidence="1 11">Metabolic intermediate biosynthesis; chorismate biosynthesis; chorismate from D-erythrose 4-phosphate and phosphoenolpyruvate: step 5/7.</text>
</comment>
<dbReference type="PANTHER" id="PTHR21087:SF16">
    <property type="entry name" value="SHIKIMATE KINASE 1, CHLOROPLASTIC"/>
    <property type="match status" value="1"/>
</dbReference>
<dbReference type="PROSITE" id="PS01128">
    <property type="entry name" value="SHIKIMATE_KINASE"/>
    <property type="match status" value="1"/>
</dbReference>
<protein>
    <recommendedName>
        <fullName evidence="3 11">Shikimate kinase</fullName>
        <shortName evidence="11">SK</shortName>
        <ecNumber evidence="3 11">2.7.1.71</ecNumber>
    </recommendedName>
</protein>
<name>A0A1F6UL91_9PROT</name>
<evidence type="ECO:0000313" key="13">
    <source>
        <dbReference type="Proteomes" id="UP000177950"/>
    </source>
</evidence>
<dbReference type="CDD" id="cd00464">
    <property type="entry name" value="SK"/>
    <property type="match status" value="1"/>
</dbReference>
<evidence type="ECO:0000256" key="1">
    <source>
        <dbReference type="ARBA" id="ARBA00004842"/>
    </source>
</evidence>
<evidence type="ECO:0000313" key="12">
    <source>
        <dbReference type="EMBL" id="OGI58032.1"/>
    </source>
</evidence>
<dbReference type="InterPro" id="IPR031322">
    <property type="entry name" value="Shikimate/glucono_kinase"/>
</dbReference>
<comment type="subcellular location">
    <subcellularLocation>
        <location evidence="11">Cytoplasm</location>
    </subcellularLocation>
</comment>
<evidence type="ECO:0000256" key="3">
    <source>
        <dbReference type="ARBA" id="ARBA00012154"/>
    </source>
</evidence>
<keyword evidence="11" id="KW-0460">Magnesium</keyword>
<evidence type="ECO:0000256" key="6">
    <source>
        <dbReference type="ARBA" id="ARBA00022741"/>
    </source>
</evidence>
<keyword evidence="7 11" id="KW-0418">Kinase</keyword>
<keyword evidence="11" id="KW-0479">Metal-binding</keyword>
<dbReference type="GO" id="GO:0000287">
    <property type="term" value="F:magnesium ion binding"/>
    <property type="evidence" value="ECO:0007669"/>
    <property type="project" value="UniProtKB-UniRule"/>
</dbReference>
<comment type="cofactor">
    <cofactor evidence="11">
        <name>Mg(2+)</name>
        <dbReference type="ChEBI" id="CHEBI:18420"/>
    </cofactor>
    <text evidence="11">Binds 1 Mg(2+) ion per subunit.</text>
</comment>
<evidence type="ECO:0000256" key="5">
    <source>
        <dbReference type="ARBA" id="ARBA00022679"/>
    </source>
</evidence>
<comment type="similarity">
    <text evidence="2 11">Belongs to the shikimate kinase family.</text>
</comment>
<dbReference type="UniPathway" id="UPA00053">
    <property type="reaction ID" value="UER00088"/>
</dbReference>
<feature type="binding site" evidence="11">
    <location>
        <position position="36"/>
    </location>
    <ligand>
        <name>substrate</name>
    </ligand>
</feature>
<feature type="binding site" evidence="11">
    <location>
        <begin position="14"/>
        <end position="19"/>
    </location>
    <ligand>
        <name>ATP</name>
        <dbReference type="ChEBI" id="CHEBI:30616"/>
    </ligand>
</feature>
<feature type="binding site" evidence="11">
    <location>
        <position position="139"/>
    </location>
    <ligand>
        <name>substrate</name>
    </ligand>
</feature>
<dbReference type="AlphaFoldDB" id="A0A1F6UL91"/>
<dbReference type="GO" id="GO:0009423">
    <property type="term" value="P:chorismate biosynthetic process"/>
    <property type="evidence" value="ECO:0007669"/>
    <property type="project" value="UniProtKB-UniRule"/>
</dbReference>
<dbReference type="InterPro" id="IPR000623">
    <property type="entry name" value="Shikimate_kinase/TSH1"/>
</dbReference>
<evidence type="ECO:0000256" key="7">
    <source>
        <dbReference type="ARBA" id="ARBA00022777"/>
    </source>
</evidence>
<comment type="caution">
    <text evidence="12">The sequence shown here is derived from an EMBL/GenBank/DDBJ whole genome shotgun (WGS) entry which is preliminary data.</text>
</comment>
<gene>
    <name evidence="11 12" type="primary">aroK</name>
    <name evidence="12" type="ORF">A2V58_07200</name>
</gene>
<dbReference type="GO" id="GO:0004765">
    <property type="term" value="F:shikimate kinase activity"/>
    <property type="evidence" value="ECO:0007669"/>
    <property type="project" value="UniProtKB-UniRule"/>
</dbReference>
<evidence type="ECO:0000256" key="10">
    <source>
        <dbReference type="ARBA" id="ARBA00048567"/>
    </source>
</evidence>
<evidence type="ECO:0000256" key="8">
    <source>
        <dbReference type="ARBA" id="ARBA00022840"/>
    </source>
</evidence>
<dbReference type="EMBL" id="MFSV01000093">
    <property type="protein sequence ID" value="OGI58032.1"/>
    <property type="molecule type" value="Genomic_DNA"/>
</dbReference>
<feature type="binding site" evidence="11">
    <location>
        <position position="82"/>
    </location>
    <ligand>
        <name>substrate</name>
    </ligand>
</feature>
<evidence type="ECO:0000256" key="9">
    <source>
        <dbReference type="ARBA" id="ARBA00023141"/>
    </source>
</evidence>
<dbReference type="Gene3D" id="3.40.50.300">
    <property type="entry name" value="P-loop containing nucleotide triphosphate hydrolases"/>
    <property type="match status" value="1"/>
</dbReference>
<sequence length="180" mass="20197">MTAARSIFLIGPMGAGKSTIGRQLAALLKMDFLDTDHEIERRTGADIPLIFEIEGEAGFRRRESAVIDELTGKSNIVLATGGGAILSEDNRQALRTRGTVVYLRANIDILTERTRRDRNRPLLQTEDPRRKLEEIVRLREPLYLNTAHVIVDTDRRSPQAVARDVADNLKALWQNENPVA</sequence>
<dbReference type="Pfam" id="PF01202">
    <property type="entry name" value="SKI"/>
    <property type="match status" value="1"/>
</dbReference>
<comment type="subunit">
    <text evidence="11">Monomer.</text>
</comment>
<dbReference type="PRINTS" id="PR01100">
    <property type="entry name" value="SHIKIMTKNASE"/>
</dbReference>
<proteinExistence type="inferred from homology"/>
<dbReference type="GO" id="GO:0005524">
    <property type="term" value="F:ATP binding"/>
    <property type="evidence" value="ECO:0007669"/>
    <property type="project" value="UniProtKB-UniRule"/>
</dbReference>
<feature type="binding site" evidence="11">
    <location>
        <position position="120"/>
    </location>
    <ligand>
        <name>ATP</name>
        <dbReference type="ChEBI" id="CHEBI:30616"/>
    </ligand>
</feature>
<dbReference type="PANTHER" id="PTHR21087">
    <property type="entry name" value="SHIKIMATE KINASE"/>
    <property type="match status" value="1"/>
</dbReference>
<evidence type="ECO:0000256" key="11">
    <source>
        <dbReference type="HAMAP-Rule" id="MF_00109"/>
    </source>
</evidence>
<keyword evidence="8 11" id="KW-0067">ATP-binding</keyword>
<keyword evidence="9 11" id="KW-0057">Aromatic amino acid biosynthesis</keyword>
<keyword evidence="4 11" id="KW-0028">Amino-acid biosynthesis</keyword>
<dbReference type="InterPro" id="IPR023000">
    <property type="entry name" value="Shikimate_kinase_CS"/>
</dbReference>
<dbReference type="GO" id="GO:0008652">
    <property type="term" value="P:amino acid biosynthetic process"/>
    <property type="evidence" value="ECO:0007669"/>
    <property type="project" value="UniProtKB-KW"/>
</dbReference>
<dbReference type="HAMAP" id="MF_00109">
    <property type="entry name" value="Shikimate_kinase"/>
    <property type="match status" value="1"/>
</dbReference>
<evidence type="ECO:0000256" key="2">
    <source>
        <dbReference type="ARBA" id="ARBA00006997"/>
    </source>
</evidence>
<feature type="binding site" evidence="11">
    <location>
        <position position="60"/>
    </location>
    <ligand>
        <name>substrate</name>
    </ligand>
</feature>
<accession>A0A1F6UL91</accession>
<comment type="catalytic activity">
    <reaction evidence="10 11">
        <text>shikimate + ATP = 3-phosphoshikimate + ADP + H(+)</text>
        <dbReference type="Rhea" id="RHEA:13121"/>
        <dbReference type="ChEBI" id="CHEBI:15378"/>
        <dbReference type="ChEBI" id="CHEBI:30616"/>
        <dbReference type="ChEBI" id="CHEBI:36208"/>
        <dbReference type="ChEBI" id="CHEBI:145989"/>
        <dbReference type="ChEBI" id="CHEBI:456216"/>
        <dbReference type="EC" id="2.7.1.71"/>
    </reaction>
</comment>
<feature type="binding site" evidence="11">
    <location>
        <position position="156"/>
    </location>
    <ligand>
        <name>ATP</name>
        <dbReference type="ChEBI" id="CHEBI:30616"/>
    </ligand>
</feature>
<dbReference type="SUPFAM" id="SSF52540">
    <property type="entry name" value="P-loop containing nucleoside triphosphate hydrolases"/>
    <property type="match status" value="1"/>
</dbReference>
<dbReference type="NCBIfam" id="NF003456">
    <property type="entry name" value="PRK05057.1"/>
    <property type="match status" value="1"/>
</dbReference>
<keyword evidence="11" id="KW-0963">Cytoplasm</keyword>
<feature type="binding site" evidence="11">
    <location>
        <position position="18"/>
    </location>
    <ligand>
        <name>Mg(2+)</name>
        <dbReference type="ChEBI" id="CHEBI:18420"/>
    </ligand>
</feature>
<organism evidence="12 13">
    <name type="scientific">Candidatus Muproteobacteria bacterium RBG_19FT_COMBO_61_10</name>
    <dbReference type="NCBI Taxonomy" id="1817761"/>
    <lineage>
        <taxon>Bacteria</taxon>
        <taxon>Pseudomonadati</taxon>
        <taxon>Pseudomonadota</taxon>
        <taxon>Candidatus Muproteobacteria</taxon>
    </lineage>
</organism>
<dbReference type="GO" id="GO:0009073">
    <property type="term" value="P:aromatic amino acid family biosynthetic process"/>
    <property type="evidence" value="ECO:0007669"/>
    <property type="project" value="UniProtKB-KW"/>
</dbReference>
<evidence type="ECO:0000256" key="4">
    <source>
        <dbReference type="ARBA" id="ARBA00022605"/>
    </source>
</evidence>
<keyword evidence="5 11" id="KW-0808">Transferase</keyword>